<keyword evidence="2" id="KW-1185">Reference proteome</keyword>
<dbReference type="EMBL" id="SMFL01000002">
    <property type="protein sequence ID" value="TDE17698.1"/>
    <property type="molecule type" value="Genomic_DNA"/>
</dbReference>
<dbReference type="Proteomes" id="UP000294850">
    <property type="component" value="Unassembled WGS sequence"/>
</dbReference>
<comment type="caution">
    <text evidence="1">The sequence shown here is derived from an EMBL/GenBank/DDBJ whole genome shotgun (WGS) entry which is preliminary data.</text>
</comment>
<sequence>MPKGVKTGGRKKGVANKVTAELKDMILTALDKAGGVDYLTTQANKSPAAFLTLIAKVLPLQVTGSGGGPLQVQILDDIT</sequence>
<protein>
    <recommendedName>
        <fullName evidence="3">DUF5681 domain-containing protein</fullName>
    </recommendedName>
</protein>
<dbReference type="RefSeq" id="WP_131957564.1">
    <property type="nucleotide sequence ID" value="NZ_SMFL01000002.1"/>
</dbReference>
<dbReference type="AlphaFoldDB" id="A0A4V2Z4R8"/>
<evidence type="ECO:0000313" key="2">
    <source>
        <dbReference type="Proteomes" id="UP000294850"/>
    </source>
</evidence>
<proteinExistence type="predicted"/>
<evidence type="ECO:0000313" key="1">
    <source>
        <dbReference type="EMBL" id="TDE17698.1"/>
    </source>
</evidence>
<accession>A0A4V2Z4R8</accession>
<reference evidence="1 2" key="1">
    <citation type="submission" date="2019-03" db="EMBL/GenBank/DDBJ databases">
        <title>Dyadobacter AR-3-6 sp. nov., isolated from arctic soil.</title>
        <authorList>
            <person name="Chaudhary D.K."/>
        </authorList>
    </citation>
    <scope>NUCLEOTIDE SEQUENCE [LARGE SCALE GENOMIC DNA]</scope>
    <source>
        <strain evidence="1 2">AR-3-6</strain>
    </source>
</reference>
<organism evidence="1 2">
    <name type="scientific">Dyadobacter psychrotolerans</name>
    <dbReference type="NCBI Taxonomy" id="2541721"/>
    <lineage>
        <taxon>Bacteria</taxon>
        <taxon>Pseudomonadati</taxon>
        <taxon>Bacteroidota</taxon>
        <taxon>Cytophagia</taxon>
        <taxon>Cytophagales</taxon>
        <taxon>Spirosomataceae</taxon>
        <taxon>Dyadobacter</taxon>
    </lineage>
</organism>
<evidence type="ECO:0008006" key="3">
    <source>
        <dbReference type="Google" id="ProtNLM"/>
    </source>
</evidence>
<name>A0A4V2Z4R8_9BACT</name>
<dbReference type="OrthoDB" id="8410886at2"/>
<gene>
    <name evidence="1" type="ORF">E0F88_07355</name>
</gene>